<feature type="transmembrane region" description="Helical" evidence="1">
    <location>
        <begin position="165"/>
        <end position="187"/>
    </location>
</feature>
<dbReference type="AlphaFoldDB" id="A0A5C3N9P1"/>
<dbReference type="Proteomes" id="UP000305948">
    <property type="component" value="Unassembled WGS sequence"/>
</dbReference>
<evidence type="ECO:0008006" key="4">
    <source>
        <dbReference type="Google" id="ProtNLM"/>
    </source>
</evidence>
<sequence length="290" mass="32922">MSPPTEPTLDFLRAGWGLGDAGTGGGLMETSMLLFLEVAPALGRRPIPTESTLVRRSTEGEVGATSEALLARRLRSICRGSTRRTRSEGINASHLRKTLRHTLATRLLFLFLLWLFVFLLLHWGCDFSLGLVVSLDWFIGNRSFSLEKGLLLLGMPLFRLEKRPLFLDLLLFSCLLCLNFLVQIFNFSISMGSTQSRQVLLRGLLLISRFLLGICSRLRHRGSSRNLLQSLLKLSRVLSFRLHFWRRCFQSRCFSGTFLDRFVQDRLGGLRRRLPSRRAGTPWASGDRHG</sequence>
<evidence type="ECO:0000313" key="3">
    <source>
        <dbReference type="Proteomes" id="UP000305948"/>
    </source>
</evidence>
<protein>
    <recommendedName>
        <fullName evidence="4">Transmembrane protein</fullName>
    </recommendedName>
</protein>
<keyword evidence="1" id="KW-0812">Transmembrane</keyword>
<reference evidence="2 3" key="1">
    <citation type="journal article" date="2019" name="Nat. Ecol. Evol.">
        <title>Megaphylogeny resolves global patterns of mushroom evolution.</title>
        <authorList>
            <person name="Varga T."/>
            <person name="Krizsan K."/>
            <person name="Foldi C."/>
            <person name="Dima B."/>
            <person name="Sanchez-Garcia M."/>
            <person name="Sanchez-Ramirez S."/>
            <person name="Szollosi G.J."/>
            <person name="Szarkandi J.G."/>
            <person name="Papp V."/>
            <person name="Albert L."/>
            <person name="Andreopoulos W."/>
            <person name="Angelini C."/>
            <person name="Antonin V."/>
            <person name="Barry K.W."/>
            <person name="Bougher N.L."/>
            <person name="Buchanan P."/>
            <person name="Buyck B."/>
            <person name="Bense V."/>
            <person name="Catcheside P."/>
            <person name="Chovatia M."/>
            <person name="Cooper J."/>
            <person name="Damon W."/>
            <person name="Desjardin D."/>
            <person name="Finy P."/>
            <person name="Geml J."/>
            <person name="Haridas S."/>
            <person name="Hughes K."/>
            <person name="Justo A."/>
            <person name="Karasinski D."/>
            <person name="Kautmanova I."/>
            <person name="Kiss B."/>
            <person name="Kocsube S."/>
            <person name="Kotiranta H."/>
            <person name="LaButti K.M."/>
            <person name="Lechner B.E."/>
            <person name="Liimatainen K."/>
            <person name="Lipzen A."/>
            <person name="Lukacs Z."/>
            <person name="Mihaltcheva S."/>
            <person name="Morgado L.N."/>
            <person name="Niskanen T."/>
            <person name="Noordeloos M.E."/>
            <person name="Ohm R.A."/>
            <person name="Ortiz-Santana B."/>
            <person name="Ovrebo C."/>
            <person name="Racz N."/>
            <person name="Riley R."/>
            <person name="Savchenko A."/>
            <person name="Shiryaev A."/>
            <person name="Soop K."/>
            <person name="Spirin V."/>
            <person name="Szebenyi C."/>
            <person name="Tomsovsky M."/>
            <person name="Tulloss R.E."/>
            <person name="Uehling J."/>
            <person name="Grigoriev I.V."/>
            <person name="Vagvolgyi C."/>
            <person name="Papp T."/>
            <person name="Martin F.M."/>
            <person name="Miettinen O."/>
            <person name="Hibbett D.S."/>
            <person name="Nagy L.G."/>
        </authorList>
    </citation>
    <scope>NUCLEOTIDE SEQUENCE [LARGE SCALE GENOMIC DNA]</scope>
    <source>
        <strain evidence="2 3">OMC1185</strain>
    </source>
</reference>
<proteinExistence type="predicted"/>
<accession>A0A5C3N9P1</accession>
<keyword evidence="1" id="KW-1133">Transmembrane helix</keyword>
<gene>
    <name evidence="2" type="ORF">OE88DRAFT_1437258</name>
</gene>
<evidence type="ECO:0000313" key="2">
    <source>
        <dbReference type="EMBL" id="TFK52688.1"/>
    </source>
</evidence>
<dbReference type="EMBL" id="ML213509">
    <property type="protein sequence ID" value="TFK52688.1"/>
    <property type="molecule type" value="Genomic_DNA"/>
</dbReference>
<organism evidence="2 3">
    <name type="scientific">Heliocybe sulcata</name>
    <dbReference type="NCBI Taxonomy" id="5364"/>
    <lineage>
        <taxon>Eukaryota</taxon>
        <taxon>Fungi</taxon>
        <taxon>Dikarya</taxon>
        <taxon>Basidiomycota</taxon>
        <taxon>Agaricomycotina</taxon>
        <taxon>Agaricomycetes</taxon>
        <taxon>Gloeophyllales</taxon>
        <taxon>Gloeophyllaceae</taxon>
        <taxon>Heliocybe</taxon>
    </lineage>
</organism>
<keyword evidence="3" id="KW-1185">Reference proteome</keyword>
<evidence type="ECO:0000256" key="1">
    <source>
        <dbReference type="SAM" id="Phobius"/>
    </source>
</evidence>
<feature type="transmembrane region" description="Helical" evidence="1">
    <location>
        <begin position="103"/>
        <end position="121"/>
    </location>
</feature>
<name>A0A5C3N9P1_9AGAM</name>
<keyword evidence="1" id="KW-0472">Membrane</keyword>